<proteinExistence type="predicted"/>
<evidence type="ECO:0000313" key="1">
    <source>
        <dbReference type="EMBL" id="ONI40646.1"/>
    </source>
</evidence>
<accession>A0ACC8XD22</accession>
<dbReference type="EMBL" id="LJDB01000047">
    <property type="protein sequence ID" value="ONI40646.1"/>
    <property type="molecule type" value="Genomic_DNA"/>
</dbReference>
<gene>
    <name evidence="1" type="ORF">AN396_05555</name>
</gene>
<organism evidence="1 2">
    <name type="scientific">Candidatus Epulonipiscium fishelsonii</name>
    <dbReference type="NCBI Taxonomy" id="77094"/>
    <lineage>
        <taxon>Bacteria</taxon>
        <taxon>Bacillati</taxon>
        <taxon>Bacillota</taxon>
        <taxon>Clostridia</taxon>
        <taxon>Lachnospirales</taxon>
        <taxon>Lachnospiraceae</taxon>
        <taxon>Candidatus Epulonipiscium</taxon>
    </lineage>
</organism>
<sequence>MKTLKGITWGHSRGKVSIIATAQRYMEINPNIKIEWDTRSLKEFGDAPIDELAKKYDMIILDHPWMGFANKSKVLLQLEDYVDEAFLADQAKNSVGKSHQSYCYDGHQYALAIDAACPIAFYSPEKMEQDGGKVPKTWDDVMEIAKRGKVFCGGNGTSVLMQFYMLCATQAEEQMFNGFEIAPYELMKSSLLQIKELFSYLPKSVFTKNPIGVYEVLADKENEAYYCPCDFGYSNYSRRGYGESKIISADVVEYKGKMLKTTLGGAGFAISSNCKEVEAAVDYMKFSASGEIQSTIYVENGGQPGHRKAWKDEGANYITSNFFANTLKTLDNAYLRPRYDGYLEFQETAGPMIREWLMDGTDVDELINKLQNMYKQSI</sequence>
<protein>
    <submittedName>
        <fullName evidence="1">Uncharacterized protein</fullName>
    </submittedName>
</protein>
<reference evidence="1" key="1">
    <citation type="submission" date="2016-08" db="EMBL/GenBank/DDBJ databases">
        <authorList>
            <person name="Ngugi D.K."/>
            <person name="Miyake S."/>
            <person name="Stingl U."/>
        </authorList>
    </citation>
    <scope>NUCLEOTIDE SEQUENCE</scope>
    <source>
        <strain evidence="1">SCG-B11WGA-EpuloA1</strain>
    </source>
</reference>
<keyword evidence="2" id="KW-1185">Reference proteome</keyword>
<name>A0ACC8XD22_9FIRM</name>
<dbReference type="Proteomes" id="UP000188605">
    <property type="component" value="Unassembled WGS sequence"/>
</dbReference>
<evidence type="ECO:0000313" key="2">
    <source>
        <dbReference type="Proteomes" id="UP000188605"/>
    </source>
</evidence>
<comment type="caution">
    <text evidence="1">The sequence shown here is derived from an EMBL/GenBank/DDBJ whole genome shotgun (WGS) entry which is preliminary data.</text>
</comment>